<feature type="transmembrane region" description="Helical" evidence="12">
    <location>
        <begin position="196"/>
        <end position="220"/>
    </location>
</feature>
<keyword evidence="13" id="KW-0496">Mitochondrion</keyword>
<dbReference type="GO" id="GO:0005743">
    <property type="term" value="C:mitochondrial inner membrane"/>
    <property type="evidence" value="ECO:0007669"/>
    <property type="project" value="UniProtKB-SubCell"/>
</dbReference>
<evidence type="ECO:0000256" key="2">
    <source>
        <dbReference type="ARBA" id="ARBA00006810"/>
    </source>
</evidence>
<dbReference type="Pfam" id="PF00119">
    <property type="entry name" value="ATP-synt_A"/>
    <property type="match status" value="1"/>
</dbReference>
<dbReference type="AlphaFoldDB" id="A0A1J0M4H6"/>
<keyword evidence="4" id="KW-0138">CF(0)</keyword>
<evidence type="ECO:0000256" key="5">
    <source>
        <dbReference type="ARBA" id="ARBA00022692"/>
    </source>
</evidence>
<feature type="transmembrane region" description="Helical" evidence="12">
    <location>
        <begin position="71"/>
        <end position="94"/>
    </location>
</feature>
<dbReference type="EMBL" id="KX673204">
    <property type="protein sequence ID" value="APD14945.1"/>
    <property type="molecule type" value="Genomic_DNA"/>
</dbReference>
<gene>
    <name evidence="13" type="primary">ATP6</name>
</gene>
<evidence type="ECO:0000256" key="4">
    <source>
        <dbReference type="ARBA" id="ARBA00022547"/>
    </source>
</evidence>
<evidence type="ECO:0000256" key="7">
    <source>
        <dbReference type="ARBA" id="ARBA00022989"/>
    </source>
</evidence>
<dbReference type="PROSITE" id="PS00449">
    <property type="entry name" value="ATPASE_A"/>
    <property type="match status" value="1"/>
</dbReference>
<feature type="transmembrane region" description="Helical" evidence="12">
    <location>
        <begin position="158"/>
        <end position="176"/>
    </location>
</feature>
<dbReference type="GO" id="GO:0045259">
    <property type="term" value="C:proton-transporting ATP synthase complex"/>
    <property type="evidence" value="ECO:0007669"/>
    <property type="project" value="UniProtKB-KW"/>
</dbReference>
<dbReference type="PANTHER" id="PTHR11410:SF0">
    <property type="entry name" value="ATP SYNTHASE SUBUNIT A"/>
    <property type="match status" value="1"/>
</dbReference>
<dbReference type="InterPro" id="IPR045083">
    <property type="entry name" value="ATP_synth_F0_asu_bact/mt"/>
</dbReference>
<accession>A0A1J0M4H6</accession>
<feature type="transmembrane region" description="Helical" evidence="12">
    <location>
        <begin position="20"/>
        <end position="39"/>
    </location>
</feature>
<evidence type="ECO:0000256" key="1">
    <source>
        <dbReference type="ARBA" id="ARBA00004141"/>
    </source>
</evidence>
<evidence type="ECO:0000256" key="6">
    <source>
        <dbReference type="ARBA" id="ARBA00022781"/>
    </source>
</evidence>
<evidence type="ECO:0000313" key="13">
    <source>
        <dbReference type="EMBL" id="APD14945.1"/>
    </source>
</evidence>
<organism evidence="13">
    <name type="scientific">Tridactylus sp. NS-2016</name>
    <dbReference type="NCBI Taxonomy" id="1914572"/>
    <lineage>
        <taxon>Eukaryota</taxon>
        <taxon>Metazoa</taxon>
        <taxon>Ecdysozoa</taxon>
        <taxon>Arthropoda</taxon>
        <taxon>Hexapoda</taxon>
        <taxon>Insecta</taxon>
        <taxon>Pterygota</taxon>
        <taxon>Neoptera</taxon>
        <taxon>Polyneoptera</taxon>
        <taxon>Orthoptera</taxon>
        <taxon>Caelifera</taxon>
        <taxon>Tridactylidea</taxon>
        <taxon>Tridactyloidea</taxon>
        <taxon>Tridactylidae</taxon>
        <taxon>Tridactylus</taxon>
    </lineage>
</organism>
<feature type="transmembrane region" description="Helical" evidence="12">
    <location>
        <begin position="100"/>
        <end position="120"/>
    </location>
</feature>
<dbReference type="SUPFAM" id="SSF81336">
    <property type="entry name" value="F1F0 ATP synthase subunit A"/>
    <property type="match status" value="1"/>
</dbReference>
<evidence type="ECO:0000256" key="10">
    <source>
        <dbReference type="ARBA" id="ARBA00023310"/>
    </source>
</evidence>
<evidence type="ECO:0000256" key="3">
    <source>
        <dbReference type="ARBA" id="ARBA00022448"/>
    </source>
</evidence>
<dbReference type="PRINTS" id="PR00123">
    <property type="entry name" value="ATPASEA"/>
</dbReference>
<dbReference type="GO" id="GO:0046933">
    <property type="term" value="F:proton-transporting ATP synthase activity, rotational mechanism"/>
    <property type="evidence" value="ECO:0007669"/>
    <property type="project" value="TreeGrafter"/>
</dbReference>
<keyword evidence="9 12" id="KW-0472">Membrane</keyword>
<dbReference type="CDD" id="cd00310">
    <property type="entry name" value="ATP-synt_Fo_a_6"/>
    <property type="match status" value="1"/>
</dbReference>
<dbReference type="InterPro" id="IPR000568">
    <property type="entry name" value="ATP_synth_F0_asu"/>
</dbReference>
<sequence length="225" mass="25256">MMVNLFSSFDPSTSILSLSLNWMSTLLGMLIIPLMFWLIPNRMQLLWNKISITLYNEFKILIGPSSSKGTILVFISLFSLIMFNNFLGLFPYIFTSTSHMTMTLSLALPLWLSFMLFGWINHTTHMLAHLVPEGTPPVLMPFMVCIETISNMIRPGTLAVRLAANMIAGHLLLTLLGNNGPSLSMSMLHLLLLAQILLLILETAVSFIQAYVFTVLTTLYSTEVY</sequence>
<dbReference type="InterPro" id="IPR035908">
    <property type="entry name" value="F0_ATP_A_sf"/>
</dbReference>
<keyword evidence="10" id="KW-0066">ATP synthesis</keyword>
<evidence type="ECO:0000256" key="11">
    <source>
        <dbReference type="RuleBase" id="RU004450"/>
    </source>
</evidence>
<dbReference type="PANTHER" id="PTHR11410">
    <property type="entry name" value="ATP SYNTHASE SUBUNIT A"/>
    <property type="match status" value="1"/>
</dbReference>
<evidence type="ECO:0000256" key="8">
    <source>
        <dbReference type="ARBA" id="ARBA00023065"/>
    </source>
</evidence>
<keyword evidence="8" id="KW-0406">Ion transport</keyword>
<geneLocation type="mitochondrion" evidence="13"/>
<dbReference type="Gene3D" id="1.20.120.220">
    <property type="entry name" value="ATP synthase, F0 complex, subunit A"/>
    <property type="match status" value="1"/>
</dbReference>
<keyword evidence="5 12" id="KW-0812">Transmembrane</keyword>
<dbReference type="InterPro" id="IPR023011">
    <property type="entry name" value="ATP_synth_F0_asu_AS"/>
</dbReference>
<dbReference type="NCBIfam" id="TIGR01131">
    <property type="entry name" value="ATP_synt_6_or_A"/>
    <property type="match status" value="1"/>
</dbReference>
<keyword evidence="3" id="KW-0813">Transport</keyword>
<comment type="similarity">
    <text evidence="2">Belongs to the ATPase A chain family.</text>
</comment>
<evidence type="ECO:0000256" key="9">
    <source>
        <dbReference type="ARBA" id="ARBA00023136"/>
    </source>
</evidence>
<comment type="subcellular location">
    <subcellularLocation>
        <location evidence="1">Membrane</location>
        <topology evidence="1">Multi-pass membrane protein</topology>
    </subcellularLocation>
    <subcellularLocation>
        <location evidence="11">Mitochondrion inner membrane</location>
        <topology evidence="11">Multi-pass membrane protein</topology>
    </subcellularLocation>
</comment>
<protein>
    <recommendedName>
        <fullName evidence="11">ATP synthase subunit a</fullName>
    </recommendedName>
</protein>
<proteinExistence type="inferred from homology"/>
<keyword evidence="6" id="KW-0375">Hydrogen ion transport</keyword>
<name>A0A1J0M4H6_9ORTH</name>
<reference evidence="13" key="1">
    <citation type="journal article" date="2016" name="Sci. Rep.">
        <title>Molecular phylogeny of Polyneoptera (Insecta) inferred from expanded mitogenomic data.</title>
        <authorList>
            <person name="Song N."/>
            <person name="Li H."/>
            <person name="Song F."/>
            <person name="Cai W."/>
        </authorList>
    </citation>
    <scope>NUCLEOTIDE SEQUENCE</scope>
</reference>
<evidence type="ECO:0000256" key="12">
    <source>
        <dbReference type="SAM" id="Phobius"/>
    </source>
</evidence>
<keyword evidence="7 12" id="KW-1133">Transmembrane helix</keyword>